<keyword evidence="15" id="KW-1185">Reference proteome</keyword>
<evidence type="ECO:0000256" key="12">
    <source>
        <dbReference type="PIRNR" id="PIRNR006118"/>
    </source>
</evidence>
<dbReference type="InterPro" id="IPR036412">
    <property type="entry name" value="HAD-like_sf"/>
</dbReference>
<dbReference type="InterPro" id="IPR010023">
    <property type="entry name" value="KdsC_fam"/>
</dbReference>
<evidence type="ECO:0000313" key="14">
    <source>
        <dbReference type="EMBL" id="RKR02527.1"/>
    </source>
</evidence>
<feature type="binding site" evidence="13">
    <location>
        <position position="27"/>
    </location>
    <ligand>
        <name>substrate</name>
    </ligand>
</feature>
<dbReference type="SUPFAM" id="SSF56784">
    <property type="entry name" value="HAD-like"/>
    <property type="match status" value="1"/>
</dbReference>
<dbReference type="EC" id="3.1.3.45" evidence="5 12"/>
<evidence type="ECO:0000256" key="9">
    <source>
        <dbReference type="ARBA" id="ARBA00022842"/>
    </source>
</evidence>
<dbReference type="SFLD" id="SFLDG01136">
    <property type="entry name" value="C1.6:_Phosphoserine_Phosphatas"/>
    <property type="match status" value="1"/>
</dbReference>
<comment type="catalytic activity">
    <reaction evidence="1 12">
        <text>3-deoxy-alpha-D-manno-2-octulosonate-8-phosphate + H2O = 3-deoxy-alpha-D-manno-oct-2-ulosonate + phosphate</text>
        <dbReference type="Rhea" id="RHEA:11500"/>
        <dbReference type="ChEBI" id="CHEBI:15377"/>
        <dbReference type="ChEBI" id="CHEBI:43474"/>
        <dbReference type="ChEBI" id="CHEBI:85985"/>
        <dbReference type="ChEBI" id="CHEBI:85986"/>
        <dbReference type="EC" id="3.1.3.45"/>
    </reaction>
</comment>
<sequence>MSRTERDLSPGLLERAARVRLLALDVDGVMTDGGLDYTGDPHENKRFHVRDGLGLKLLQRSGIELAIITGRQSSAVSRRAEELGIAHLYQGCEDKWQTLSELLGRLQLEADEIAYCGDDLVDLAAIRHAGLGVTVSDAPREIREHADYITTTPGGLGAVRELCELILKARGEWEAIVEEFASS</sequence>
<evidence type="ECO:0000313" key="15">
    <source>
        <dbReference type="Proteomes" id="UP000281975"/>
    </source>
</evidence>
<evidence type="ECO:0000256" key="8">
    <source>
        <dbReference type="ARBA" id="ARBA00022801"/>
    </source>
</evidence>
<comment type="caution">
    <text evidence="14">The sequence shown here is derived from an EMBL/GenBank/DDBJ whole genome shotgun (WGS) entry which is preliminary data.</text>
</comment>
<dbReference type="InterPro" id="IPR023214">
    <property type="entry name" value="HAD_sf"/>
</dbReference>
<dbReference type="Gene3D" id="3.40.50.1000">
    <property type="entry name" value="HAD superfamily/HAD-like"/>
    <property type="match status" value="1"/>
</dbReference>
<dbReference type="GO" id="GO:0046872">
    <property type="term" value="F:metal ion binding"/>
    <property type="evidence" value="ECO:0007669"/>
    <property type="project" value="UniProtKB-UniRule"/>
</dbReference>
<evidence type="ECO:0000256" key="1">
    <source>
        <dbReference type="ARBA" id="ARBA00000898"/>
    </source>
</evidence>
<comment type="similarity">
    <text evidence="3 12">Belongs to the KdsC family.</text>
</comment>
<dbReference type="Proteomes" id="UP000281975">
    <property type="component" value="Unassembled WGS sequence"/>
</dbReference>
<comment type="cofactor">
    <cofactor evidence="2 12 13">
        <name>Mg(2+)</name>
        <dbReference type="ChEBI" id="CHEBI:18420"/>
    </cofactor>
</comment>
<dbReference type="NCBIfam" id="TIGR01670">
    <property type="entry name" value="KdsC-phosphatas"/>
    <property type="match status" value="1"/>
</dbReference>
<gene>
    <name evidence="14" type="ORF">C7446_2243</name>
</gene>
<evidence type="ECO:0000256" key="2">
    <source>
        <dbReference type="ARBA" id="ARBA00001946"/>
    </source>
</evidence>
<evidence type="ECO:0000256" key="13">
    <source>
        <dbReference type="PIRSR" id="PIRSR006118-2"/>
    </source>
</evidence>
<dbReference type="EMBL" id="RBIN01000006">
    <property type="protein sequence ID" value="RKR02527.1"/>
    <property type="molecule type" value="Genomic_DNA"/>
</dbReference>
<evidence type="ECO:0000256" key="4">
    <source>
        <dbReference type="ARBA" id="ARBA00011881"/>
    </source>
</evidence>
<comment type="function">
    <text evidence="12">Catalyzes the hydrolysis of 3-deoxy-D-manno-octulosonate 8-phosphate (KDO 8-P) to 3-deoxy-D-manno-octulosonate (KDO) and inorganic phosphate.</text>
</comment>
<keyword evidence="9 12" id="KW-0460">Magnesium</keyword>
<dbReference type="CDD" id="cd01630">
    <property type="entry name" value="HAD_KDO-like"/>
    <property type="match status" value="1"/>
</dbReference>
<dbReference type="InterPro" id="IPR006549">
    <property type="entry name" value="HAD-SF_hydro_IIIA"/>
</dbReference>
<dbReference type="FunFam" id="3.40.50.1000:FF:000029">
    <property type="entry name" value="3-deoxy-D-manno-octulosonate 8-phosphate phosphatase KdsC"/>
    <property type="match status" value="1"/>
</dbReference>
<dbReference type="PIRSF" id="PIRSF006118">
    <property type="entry name" value="KDO8-P_Ptase"/>
    <property type="match status" value="1"/>
</dbReference>
<keyword evidence="10 12" id="KW-0448">Lipopolysaccharide biosynthesis</keyword>
<dbReference type="AlphaFoldDB" id="A0A420WVE8"/>
<dbReference type="NCBIfam" id="TIGR01662">
    <property type="entry name" value="HAD-SF-IIIA"/>
    <property type="match status" value="1"/>
</dbReference>
<dbReference type="SFLD" id="SFLDS00003">
    <property type="entry name" value="Haloacid_Dehalogenase"/>
    <property type="match status" value="1"/>
</dbReference>
<evidence type="ECO:0000256" key="11">
    <source>
        <dbReference type="ARBA" id="ARBA00031051"/>
    </source>
</evidence>
<protein>
    <recommendedName>
        <fullName evidence="6 12">3-deoxy-D-manno-octulosonate 8-phosphate phosphatase KdsC</fullName>
        <ecNumber evidence="5 12">3.1.3.45</ecNumber>
    </recommendedName>
    <alternativeName>
        <fullName evidence="11 12">KDO 8-P phosphatase</fullName>
    </alternativeName>
</protein>
<dbReference type="GO" id="GO:0008781">
    <property type="term" value="F:N-acylneuraminate cytidylyltransferase activity"/>
    <property type="evidence" value="ECO:0007669"/>
    <property type="project" value="TreeGrafter"/>
</dbReference>
<organism evidence="14 15">
    <name type="scientific">Kushneria sinocarnis</name>
    <dbReference type="NCBI Taxonomy" id="595502"/>
    <lineage>
        <taxon>Bacteria</taxon>
        <taxon>Pseudomonadati</taxon>
        <taxon>Pseudomonadota</taxon>
        <taxon>Gammaproteobacteria</taxon>
        <taxon>Oceanospirillales</taxon>
        <taxon>Halomonadaceae</taxon>
        <taxon>Kushneria</taxon>
    </lineage>
</organism>
<accession>A0A420WVE8</accession>
<evidence type="ECO:0000256" key="10">
    <source>
        <dbReference type="ARBA" id="ARBA00022985"/>
    </source>
</evidence>
<dbReference type="RefSeq" id="WP_121173177.1">
    <property type="nucleotide sequence ID" value="NZ_RBIN01000006.1"/>
</dbReference>
<comment type="subunit">
    <text evidence="4 12">Homotetramer.</text>
</comment>
<evidence type="ECO:0000256" key="3">
    <source>
        <dbReference type="ARBA" id="ARBA00005893"/>
    </source>
</evidence>
<keyword evidence="8 12" id="KW-0378">Hydrolase</keyword>
<dbReference type="Pfam" id="PF08282">
    <property type="entry name" value="Hydrolase_3"/>
    <property type="match status" value="1"/>
</dbReference>
<evidence type="ECO:0000256" key="6">
    <source>
        <dbReference type="ARBA" id="ARBA00020092"/>
    </source>
</evidence>
<evidence type="ECO:0000256" key="7">
    <source>
        <dbReference type="ARBA" id="ARBA00022723"/>
    </source>
</evidence>
<proteinExistence type="inferred from homology"/>
<dbReference type="OrthoDB" id="9805604at2"/>
<dbReference type="GO" id="GO:0019143">
    <property type="term" value="F:3-deoxy-manno-octulosonate-8-phosphatase activity"/>
    <property type="evidence" value="ECO:0007669"/>
    <property type="project" value="UniProtKB-UniRule"/>
</dbReference>
<feature type="binding site" evidence="13">
    <location>
        <position position="118"/>
    </location>
    <ligand>
        <name>Mg(2+)</name>
        <dbReference type="ChEBI" id="CHEBI:18420"/>
    </ligand>
</feature>
<feature type="binding site" evidence="13">
    <location>
        <position position="25"/>
    </location>
    <ligand>
        <name>Mg(2+)</name>
        <dbReference type="ChEBI" id="CHEBI:18420"/>
    </ligand>
</feature>
<dbReference type="SFLD" id="SFLDG01138">
    <property type="entry name" value="C1.6.2:_Deoxy-d-mannose-octulo"/>
    <property type="match status" value="1"/>
</dbReference>
<dbReference type="GO" id="GO:0009103">
    <property type="term" value="P:lipopolysaccharide biosynthetic process"/>
    <property type="evidence" value="ECO:0007669"/>
    <property type="project" value="UniProtKB-UniRule"/>
</dbReference>
<dbReference type="InterPro" id="IPR050793">
    <property type="entry name" value="CMP-NeuNAc_synthase"/>
</dbReference>
<dbReference type="PANTHER" id="PTHR21485">
    <property type="entry name" value="HAD SUPERFAMILY MEMBERS CMAS AND KDSC"/>
    <property type="match status" value="1"/>
</dbReference>
<reference evidence="14 15" key="1">
    <citation type="submission" date="2018-10" db="EMBL/GenBank/DDBJ databases">
        <title>Genomic Encyclopedia of Type Strains, Phase IV (KMG-IV): sequencing the most valuable type-strain genomes for metagenomic binning, comparative biology and taxonomic classification.</title>
        <authorList>
            <person name="Goeker M."/>
        </authorList>
    </citation>
    <scope>NUCLEOTIDE SEQUENCE [LARGE SCALE GENOMIC DNA]</scope>
    <source>
        <strain evidence="14 15">DSM 23229</strain>
    </source>
</reference>
<name>A0A420WVE8_9GAMM</name>
<evidence type="ECO:0000256" key="5">
    <source>
        <dbReference type="ARBA" id="ARBA00013066"/>
    </source>
</evidence>
<keyword evidence="7 12" id="KW-0479">Metal-binding</keyword>
<dbReference type="PANTHER" id="PTHR21485:SF6">
    <property type="entry name" value="N-ACYLNEURAMINATE CYTIDYLYLTRANSFERASE-RELATED"/>
    <property type="match status" value="1"/>
</dbReference>